<accession>A0ABR4B6R5</accession>
<evidence type="ECO:0000313" key="2">
    <source>
        <dbReference type="EMBL" id="KAL2053310.1"/>
    </source>
</evidence>
<proteinExistence type="predicted"/>
<feature type="non-terminal residue" evidence="2">
    <location>
        <position position="157"/>
    </location>
</feature>
<keyword evidence="3" id="KW-1185">Reference proteome</keyword>
<sequence>MTQHMYQARLKDDDGRRISEGQPKGQSDDIDAASSHESLNVLRGSHGSVEKAEGHAAVSAAPNEVDERLDYLLNRVSQAEIEEWTDQWPKENGTRPQSSTGGVDGNNAGHSTADATPPQGAHVQPSSRKVATEEPSAAEFQKKYFDVNKPSTWTSEE</sequence>
<feature type="region of interest" description="Disordered" evidence="1">
    <location>
        <begin position="81"/>
        <end position="157"/>
    </location>
</feature>
<dbReference type="Proteomes" id="UP001590951">
    <property type="component" value="Unassembled WGS sequence"/>
</dbReference>
<evidence type="ECO:0000256" key="1">
    <source>
        <dbReference type="SAM" id="MobiDB-lite"/>
    </source>
</evidence>
<organism evidence="2 3">
    <name type="scientific">Lepraria finkii</name>
    <dbReference type="NCBI Taxonomy" id="1340010"/>
    <lineage>
        <taxon>Eukaryota</taxon>
        <taxon>Fungi</taxon>
        <taxon>Dikarya</taxon>
        <taxon>Ascomycota</taxon>
        <taxon>Pezizomycotina</taxon>
        <taxon>Lecanoromycetes</taxon>
        <taxon>OSLEUM clade</taxon>
        <taxon>Lecanoromycetidae</taxon>
        <taxon>Lecanorales</taxon>
        <taxon>Lecanorineae</taxon>
        <taxon>Stereocaulaceae</taxon>
        <taxon>Lepraria</taxon>
    </lineage>
</organism>
<feature type="compositionally biased region" description="Basic and acidic residues" evidence="1">
    <location>
        <begin position="9"/>
        <end position="19"/>
    </location>
</feature>
<protein>
    <submittedName>
        <fullName evidence="2">Uncharacterized protein</fullName>
    </submittedName>
</protein>
<comment type="caution">
    <text evidence="2">The sequence shown here is derived from an EMBL/GenBank/DDBJ whole genome shotgun (WGS) entry which is preliminary data.</text>
</comment>
<gene>
    <name evidence="2" type="ORF">ABVK25_006303</name>
</gene>
<evidence type="ECO:0000313" key="3">
    <source>
        <dbReference type="Proteomes" id="UP001590951"/>
    </source>
</evidence>
<feature type="region of interest" description="Disordered" evidence="1">
    <location>
        <begin position="1"/>
        <end position="64"/>
    </location>
</feature>
<name>A0ABR4B6R5_9LECA</name>
<reference evidence="2 3" key="1">
    <citation type="submission" date="2024-09" db="EMBL/GenBank/DDBJ databases">
        <title>Rethinking Asexuality: The Enigmatic Case of Functional Sexual Genes in Lepraria (Stereocaulaceae).</title>
        <authorList>
            <person name="Doellman M."/>
            <person name="Sun Y."/>
            <person name="Barcenas-Pena A."/>
            <person name="Lumbsch H.T."/>
            <person name="Grewe F."/>
        </authorList>
    </citation>
    <scope>NUCLEOTIDE SEQUENCE [LARGE SCALE GENOMIC DNA]</scope>
    <source>
        <strain evidence="2 3">Grewe 0041</strain>
    </source>
</reference>
<dbReference type="EMBL" id="JBHFEH010000021">
    <property type="protein sequence ID" value="KAL2053310.1"/>
    <property type="molecule type" value="Genomic_DNA"/>
</dbReference>